<feature type="domain" description="Flavin reductase like" evidence="5">
    <location>
        <begin position="23"/>
        <end position="176"/>
    </location>
</feature>
<keyword evidence="3" id="KW-0288">FMN</keyword>
<gene>
    <name evidence="6" type="ORF">GRI32_06400</name>
</gene>
<comment type="similarity">
    <text evidence="4">Belongs to the flavoredoxin family.</text>
</comment>
<reference evidence="6 7" key="1">
    <citation type="submission" date="2019-12" db="EMBL/GenBank/DDBJ databases">
        <title>Genomic-based taxomic classification of the family Erythrobacteraceae.</title>
        <authorList>
            <person name="Xu L."/>
        </authorList>
    </citation>
    <scope>NUCLEOTIDE SEQUENCE [LARGE SCALE GENOMIC DNA]</scope>
    <source>
        <strain evidence="6 7">JCM 16339</strain>
    </source>
</reference>
<evidence type="ECO:0000313" key="6">
    <source>
        <dbReference type="EMBL" id="MXO88366.1"/>
    </source>
</evidence>
<dbReference type="AlphaFoldDB" id="A0A844ZMQ1"/>
<dbReference type="Gene3D" id="2.30.110.10">
    <property type="entry name" value="Electron Transport, Fmn-binding Protein, Chain A"/>
    <property type="match status" value="1"/>
</dbReference>
<evidence type="ECO:0000256" key="2">
    <source>
        <dbReference type="ARBA" id="ARBA00022630"/>
    </source>
</evidence>
<comment type="caution">
    <text evidence="6">The sequence shown here is derived from an EMBL/GenBank/DDBJ whole genome shotgun (WGS) entry which is preliminary data.</text>
</comment>
<comment type="cofactor">
    <cofactor evidence="1">
        <name>FMN</name>
        <dbReference type="ChEBI" id="CHEBI:58210"/>
    </cofactor>
</comment>
<organism evidence="6 7">
    <name type="scientific">Alteraurantiacibacter aestuarii</name>
    <dbReference type="NCBI Taxonomy" id="650004"/>
    <lineage>
        <taxon>Bacteria</taxon>
        <taxon>Pseudomonadati</taxon>
        <taxon>Pseudomonadota</taxon>
        <taxon>Alphaproteobacteria</taxon>
        <taxon>Sphingomonadales</taxon>
        <taxon>Erythrobacteraceae</taxon>
        <taxon>Alteraurantiacibacter</taxon>
    </lineage>
</organism>
<dbReference type="Proteomes" id="UP000435243">
    <property type="component" value="Unassembled WGS sequence"/>
</dbReference>
<dbReference type="Pfam" id="PF01613">
    <property type="entry name" value="Flavin_Reduct"/>
    <property type="match status" value="1"/>
</dbReference>
<protein>
    <submittedName>
        <fullName evidence="6">Flavin reductase family protein</fullName>
    </submittedName>
</protein>
<dbReference type="PANTHER" id="PTHR33798">
    <property type="entry name" value="FLAVOPROTEIN OXYGENASE"/>
    <property type="match status" value="1"/>
</dbReference>
<dbReference type="SUPFAM" id="SSF50475">
    <property type="entry name" value="FMN-binding split barrel"/>
    <property type="match status" value="1"/>
</dbReference>
<dbReference type="GO" id="GO:0010181">
    <property type="term" value="F:FMN binding"/>
    <property type="evidence" value="ECO:0007669"/>
    <property type="project" value="InterPro"/>
</dbReference>
<dbReference type="OrthoDB" id="9783347at2"/>
<accession>A0A844ZMQ1</accession>
<dbReference type="SMART" id="SM00903">
    <property type="entry name" value="Flavin_Reduct"/>
    <property type="match status" value="1"/>
</dbReference>
<keyword evidence="7" id="KW-1185">Reference proteome</keyword>
<dbReference type="EMBL" id="WTYY01000003">
    <property type="protein sequence ID" value="MXO88366.1"/>
    <property type="molecule type" value="Genomic_DNA"/>
</dbReference>
<evidence type="ECO:0000256" key="1">
    <source>
        <dbReference type="ARBA" id="ARBA00001917"/>
    </source>
</evidence>
<dbReference type="InterPro" id="IPR012349">
    <property type="entry name" value="Split_barrel_FMN-bd"/>
</dbReference>
<dbReference type="InterPro" id="IPR002563">
    <property type="entry name" value="Flavin_Rdtase-like_dom"/>
</dbReference>
<keyword evidence="2" id="KW-0285">Flavoprotein</keyword>
<sequence>MQFTMDDLGPAERYKLLVNTITPRPIAWVLTRDGQGRCNAAPYSFFNAMGGTPPLLAIGMAPDSQRPGVSEKDSLRAIRETGEFAVALVDEAHAQAMNVTAINAPPGEDELALAKLPTMPATCISAPLIADAPAQFECRLWKLVETGPGAAIVIGEVLVTHIADRFLGDEDGRLRIDNPAMKLIGRTYAAGEYVRNSDPLHMDRKVWPLEPES</sequence>
<evidence type="ECO:0000256" key="4">
    <source>
        <dbReference type="ARBA" id="ARBA00038054"/>
    </source>
</evidence>
<evidence type="ECO:0000259" key="5">
    <source>
        <dbReference type="SMART" id="SM00903"/>
    </source>
</evidence>
<dbReference type="GO" id="GO:0016646">
    <property type="term" value="F:oxidoreductase activity, acting on the CH-NH group of donors, NAD or NADP as acceptor"/>
    <property type="evidence" value="ECO:0007669"/>
    <property type="project" value="UniProtKB-ARBA"/>
</dbReference>
<proteinExistence type="inferred from homology"/>
<evidence type="ECO:0000256" key="3">
    <source>
        <dbReference type="ARBA" id="ARBA00022643"/>
    </source>
</evidence>
<name>A0A844ZMQ1_9SPHN</name>
<evidence type="ECO:0000313" key="7">
    <source>
        <dbReference type="Proteomes" id="UP000435243"/>
    </source>
</evidence>
<dbReference type="RefSeq" id="WP_160590581.1">
    <property type="nucleotide sequence ID" value="NZ_BAAAFP010000001.1"/>
</dbReference>
<dbReference type="PANTHER" id="PTHR33798:SF5">
    <property type="entry name" value="FLAVIN REDUCTASE LIKE DOMAIN-CONTAINING PROTEIN"/>
    <property type="match status" value="1"/>
</dbReference>